<keyword evidence="4" id="KW-1185">Reference proteome</keyword>
<dbReference type="PANTHER" id="PTHR44196:SF1">
    <property type="entry name" value="DEHYDROGENASE_REDUCTASE SDR FAMILY MEMBER 7B"/>
    <property type="match status" value="1"/>
</dbReference>
<name>A0A4U1BH64_9GAMM</name>
<dbReference type="PROSITE" id="PS00061">
    <property type="entry name" value="ADH_SHORT"/>
    <property type="match status" value="1"/>
</dbReference>
<protein>
    <submittedName>
        <fullName evidence="3">SDR family NAD(P)-dependent oxidoreductase</fullName>
    </submittedName>
</protein>
<accession>A0A4U1BH64</accession>
<reference evidence="3 4" key="1">
    <citation type="submission" date="2019-04" db="EMBL/GenBank/DDBJ databases">
        <authorList>
            <person name="Hwang J.C."/>
        </authorList>
    </citation>
    <scope>NUCLEOTIDE SEQUENCE [LARGE SCALE GENOMIC DNA]</scope>
    <source>
        <strain evidence="3 4">IMCC35001</strain>
    </source>
</reference>
<dbReference type="EMBL" id="SWCI01000002">
    <property type="protein sequence ID" value="TKB50595.1"/>
    <property type="molecule type" value="Genomic_DNA"/>
</dbReference>
<organism evidence="3 4">
    <name type="scientific">Ferrimonas sediminicola</name>
    <dbReference type="NCBI Taxonomy" id="2569538"/>
    <lineage>
        <taxon>Bacteria</taxon>
        <taxon>Pseudomonadati</taxon>
        <taxon>Pseudomonadota</taxon>
        <taxon>Gammaproteobacteria</taxon>
        <taxon>Alteromonadales</taxon>
        <taxon>Ferrimonadaceae</taxon>
        <taxon>Ferrimonas</taxon>
    </lineage>
</organism>
<evidence type="ECO:0000256" key="2">
    <source>
        <dbReference type="ARBA" id="ARBA00023002"/>
    </source>
</evidence>
<comment type="caution">
    <text evidence="3">The sequence shown here is derived from an EMBL/GenBank/DDBJ whole genome shotgun (WGS) entry which is preliminary data.</text>
</comment>
<dbReference type="Proteomes" id="UP000305674">
    <property type="component" value="Unassembled WGS sequence"/>
</dbReference>
<dbReference type="InterPro" id="IPR020904">
    <property type="entry name" value="Sc_DH/Rdtase_CS"/>
</dbReference>
<dbReference type="GO" id="GO:0016020">
    <property type="term" value="C:membrane"/>
    <property type="evidence" value="ECO:0007669"/>
    <property type="project" value="TreeGrafter"/>
</dbReference>
<dbReference type="Pfam" id="PF00106">
    <property type="entry name" value="adh_short"/>
    <property type="match status" value="1"/>
</dbReference>
<dbReference type="InterPro" id="IPR036291">
    <property type="entry name" value="NAD(P)-bd_dom_sf"/>
</dbReference>
<keyword evidence="2" id="KW-0560">Oxidoreductase</keyword>
<evidence type="ECO:0000313" key="3">
    <source>
        <dbReference type="EMBL" id="TKB50595.1"/>
    </source>
</evidence>
<dbReference type="RefSeq" id="WP_136852113.1">
    <property type="nucleotide sequence ID" value="NZ_SWCI01000002.1"/>
</dbReference>
<dbReference type="Gene3D" id="3.40.50.720">
    <property type="entry name" value="NAD(P)-binding Rossmann-like Domain"/>
    <property type="match status" value="1"/>
</dbReference>
<dbReference type="InterPro" id="IPR002347">
    <property type="entry name" value="SDR_fam"/>
</dbReference>
<dbReference type="PRINTS" id="PR00081">
    <property type="entry name" value="GDHRDH"/>
</dbReference>
<evidence type="ECO:0000313" key="4">
    <source>
        <dbReference type="Proteomes" id="UP000305674"/>
    </source>
</evidence>
<sequence length="238" mass="25950">MRVLITGATSGIGRQLALDYRAEGHEVFGCGRNPAALQELADAGIHPLAFDAGERRQVLESLAELASLDLVILNAGSCEYIDHPRQFDGALLQRVMQTNVIGVGYCLEALLPRLAPGSRLALMGSIASELPLPRAEAYGASKAAVAYLARTLALDLRPHGIGVSLIRPGFVRTPLTDKNDFAMPMRVEATEASRVIRRELARGVAEIHFPKRFTRLLKLLGKLPDRAWQRIALKGLKR</sequence>
<comment type="similarity">
    <text evidence="1">Belongs to the short-chain dehydrogenases/reductases (SDR) family.</text>
</comment>
<proteinExistence type="inferred from homology"/>
<gene>
    <name evidence="3" type="ORF">FCL40_05445</name>
</gene>
<dbReference type="OrthoDB" id="335726at2"/>
<evidence type="ECO:0000256" key="1">
    <source>
        <dbReference type="ARBA" id="ARBA00006484"/>
    </source>
</evidence>
<dbReference type="GO" id="GO:0016491">
    <property type="term" value="F:oxidoreductase activity"/>
    <property type="evidence" value="ECO:0007669"/>
    <property type="project" value="UniProtKB-KW"/>
</dbReference>
<dbReference type="AlphaFoldDB" id="A0A4U1BH64"/>
<dbReference type="SUPFAM" id="SSF51735">
    <property type="entry name" value="NAD(P)-binding Rossmann-fold domains"/>
    <property type="match status" value="1"/>
</dbReference>
<dbReference type="PANTHER" id="PTHR44196">
    <property type="entry name" value="DEHYDROGENASE/REDUCTASE SDR FAMILY MEMBER 7B"/>
    <property type="match status" value="1"/>
</dbReference>